<keyword evidence="1" id="KW-0812">Transmembrane</keyword>
<comment type="caution">
    <text evidence="3">The sequence shown here is derived from an EMBL/GenBank/DDBJ whole genome shotgun (WGS) entry which is preliminary data.</text>
</comment>
<evidence type="ECO:0000313" key="4">
    <source>
        <dbReference type="Proteomes" id="UP000494256"/>
    </source>
</evidence>
<feature type="signal peptide" evidence="2">
    <location>
        <begin position="1"/>
        <end position="18"/>
    </location>
</feature>
<dbReference type="EMBL" id="CADEBD010000295">
    <property type="protein sequence ID" value="CAB3234724.1"/>
    <property type="molecule type" value="Genomic_DNA"/>
</dbReference>
<proteinExistence type="predicted"/>
<keyword evidence="1" id="KW-1133">Transmembrane helix</keyword>
<feature type="transmembrane region" description="Helical" evidence="1">
    <location>
        <begin position="34"/>
        <end position="55"/>
    </location>
</feature>
<feature type="transmembrane region" description="Helical" evidence="1">
    <location>
        <begin position="67"/>
        <end position="89"/>
    </location>
</feature>
<accession>A0A8S0ZPU6</accession>
<name>A0A8S0ZPU6_ARCPL</name>
<gene>
    <name evidence="3" type="ORF">APLA_LOCUS6706</name>
</gene>
<evidence type="ECO:0000256" key="1">
    <source>
        <dbReference type="SAM" id="Phobius"/>
    </source>
</evidence>
<reference evidence="3 4" key="1">
    <citation type="submission" date="2020-04" db="EMBL/GenBank/DDBJ databases">
        <authorList>
            <person name="Wallbank WR R."/>
            <person name="Pardo Diaz C."/>
            <person name="Kozak K."/>
            <person name="Martin S."/>
            <person name="Jiggins C."/>
            <person name="Moest M."/>
            <person name="Warren A I."/>
            <person name="Byers J.R.P. K."/>
            <person name="Montejo-Kovacevich G."/>
            <person name="Yen C E."/>
        </authorList>
    </citation>
    <scope>NUCLEOTIDE SEQUENCE [LARGE SCALE GENOMIC DNA]</scope>
</reference>
<protein>
    <recommendedName>
        <fullName evidence="5">Glycine-rich protein</fullName>
    </recommendedName>
</protein>
<organism evidence="3 4">
    <name type="scientific">Arctia plantaginis</name>
    <name type="common">Wood tiger moth</name>
    <name type="synonym">Phalaena plantaginis</name>
    <dbReference type="NCBI Taxonomy" id="874455"/>
    <lineage>
        <taxon>Eukaryota</taxon>
        <taxon>Metazoa</taxon>
        <taxon>Ecdysozoa</taxon>
        <taxon>Arthropoda</taxon>
        <taxon>Hexapoda</taxon>
        <taxon>Insecta</taxon>
        <taxon>Pterygota</taxon>
        <taxon>Neoptera</taxon>
        <taxon>Endopterygota</taxon>
        <taxon>Lepidoptera</taxon>
        <taxon>Glossata</taxon>
        <taxon>Ditrysia</taxon>
        <taxon>Noctuoidea</taxon>
        <taxon>Erebidae</taxon>
        <taxon>Arctiinae</taxon>
        <taxon>Arctia</taxon>
    </lineage>
</organism>
<feature type="chain" id="PRO_5035717403" description="Glycine-rich protein" evidence="2">
    <location>
        <begin position="19"/>
        <end position="146"/>
    </location>
</feature>
<dbReference type="Proteomes" id="UP000494256">
    <property type="component" value="Unassembled WGS sequence"/>
</dbReference>
<evidence type="ECO:0000313" key="3">
    <source>
        <dbReference type="EMBL" id="CAB3234724.1"/>
    </source>
</evidence>
<evidence type="ECO:0000256" key="2">
    <source>
        <dbReference type="SAM" id="SignalP"/>
    </source>
</evidence>
<evidence type="ECO:0008006" key="5">
    <source>
        <dbReference type="Google" id="ProtNLM"/>
    </source>
</evidence>
<keyword evidence="2" id="KW-0732">Signal</keyword>
<sequence>MIDSIFCHLQALLCAARCNPLGLSSTTVCESNPNFLGGLGLGGLGGYGGLGGMGATTVCGSTPNMGLGLGGLGIGGYGLGGLGLGSLGFGGLGGVGSICLLLPSVMLLPSLGIGFNTDRHEMLIKYNLTPRIPLLFTKTVLEDDTQ</sequence>
<dbReference type="OrthoDB" id="10259630at2759"/>
<keyword evidence="1" id="KW-0472">Membrane</keyword>
<dbReference type="AlphaFoldDB" id="A0A8S0ZPU6"/>
<feature type="transmembrane region" description="Helical" evidence="1">
    <location>
        <begin position="95"/>
        <end position="115"/>
    </location>
</feature>